<evidence type="ECO:0000256" key="1">
    <source>
        <dbReference type="SAM" id="SignalP"/>
    </source>
</evidence>
<name>A0ABS6BV81_9CLOT</name>
<protein>
    <recommendedName>
        <fullName evidence="4">DUF2680 domain-containing protein</fullName>
    </recommendedName>
</protein>
<dbReference type="Proteomes" id="UP000776252">
    <property type="component" value="Unassembled WGS sequence"/>
</dbReference>
<organism evidence="2 3">
    <name type="scientific">Clostridium frigoris</name>
    <dbReference type="NCBI Taxonomy" id="205327"/>
    <lineage>
        <taxon>Bacteria</taxon>
        <taxon>Bacillati</taxon>
        <taxon>Bacillota</taxon>
        <taxon>Clostridia</taxon>
        <taxon>Eubacteriales</taxon>
        <taxon>Clostridiaceae</taxon>
        <taxon>Clostridium</taxon>
    </lineage>
</organism>
<evidence type="ECO:0000313" key="3">
    <source>
        <dbReference type="Proteomes" id="UP000776252"/>
    </source>
</evidence>
<comment type="caution">
    <text evidence="2">The sequence shown here is derived from an EMBL/GenBank/DDBJ whole genome shotgun (WGS) entry which is preliminary data.</text>
</comment>
<keyword evidence="1" id="KW-0732">Signal</keyword>
<gene>
    <name evidence="2" type="ORF">KPL37_13930</name>
</gene>
<feature type="signal peptide" evidence="1">
    <location>
        <begin position="1"/>
        <end position="24"/>
    </location>
</feature>
<dbReference type="RefSeq" id="WP_216150324.1">
    <property type="nucleotide sequence ID" value="NZ_JAHLDV010000037.1"/>
</dbReference>
<feature type="chain" id="PRO_5045524708" description="DUF2680 domain-containing protein" evidence="1">
    <location>
        <begin position="25"/>
        <end position="128"/>
    </location>
</feature>
<reference evidence="2 3" key="1">
    <citation type="submission" date="2021-06" db="EMBL/GenBank/DDBJ databases">
        <title>Clostridia strains as spoilage organisms.</title>
        <authorList>
            <person name="Wambui J."/>
            <person name="Stephan R."/>
            <person name="Stevens M.J.A."/>
        </authorList>
    </citation>
    <scope>NUCLEOTIDE SEQUENCE [LARGE SCALE GENOMIC DNA]</scope>
    <source>
        <strain evidence="2 3">DSM 14204</strain>
    </source>
</reference>
<evidence type="ECO:0000313" key="2">
    <source>
        <dbReference type="EMBL" id="MBU3160841.1"/>
    </source>
</evidence>
<accession>A0ABS6BV81</accession>
<proteinExistence type="predicted"/>
<dbReference type="EMBL" id="JAHLDV010000037">
    <property type="protein sequence ID" value="MBU3160841.1"/>
    <property type="molecule type" value="Genomic_DNA"/>
</dbReference>
<evidence type="ECO:0008006" key="4">
    <source>
        <dbReference type="Google" id="ProtNLM"/>
    </source>
</evidence>
<sequence length="128" mass="14210">MKNKVMILIIAGILTVGGISVAYAANKTVTLNDSNRSMMGTQKSGTQSNNTYNNMIKIMKDSGFSDEATAMKNGNYDAMNKLMNNLSDKDYKKMIEIMKKNGYAPMAKMMQSQNGEDMTKIHQSMMGR</sequence>
<keyword evidence="3" id="KW-1185">Reference proteome</keyword>